<feature type="chain" id="PRO_5042163896" description="Secreted protein" evidence="2">
    <location>
        <begin position="18"/>
        <end position="207"/>
    </location>
</feature>
<proteinExistence type="predicted"/>
<reference evidence="3" key="2">
    <citation type="journal article" date="2021" name="Genome Biol. Evol.">
        <title>Developing a high-quality reference genome for a parasitic bivalve with doubly uniparental inheritance (Bivalvia: Unionida).</title>
        <authorList>
            <person name="Smith C.H."/>
        </authorList>
    </citation>
    <scope>NUCLEOTIDE SEQUENCE</scope>
    <source>
        <strain evidence="3">CHS0354</strain>
        <tissue evidence="3">Mantle</tissue>
    </source>
</reference>
<sequence>MRLFAITLCLLLENVTTNPVDNNASPETLQLYNILLSYTQKSNKTLFGHHDATLFGAGGGRPPYILGDPHSGFRGWLFSKLAERRTKRTREGAEIGTGGQNSKSSYEKLIRDGTFSLLTIALTDNDDLALAKYPIIKQTLAPNSARQLTRVVIGTTYQRDPDERNIPSNLLQSPPRDIPPYRGMRHRFVVITTTVNRSFRAHTMSVY</sequence>
<reference evidence="3" key="3">
    <citation type="submission" date="2023-05" db="EMBL/GenBank/DDBJ databases">
        <authorList>
            <person name="Smith C.H."/>
        </authorList>
    </citation>
    <scope>NUCLEOTIDE SEQUENCE</scope>
    <source>
        <strain evidence="3">CHS0354</strain>
        <tissue evidence="3">Mantle</tissue>
    </source>
</reference>
<comment type="caution">
    <text evidence="3">The sequence shown here is derived from an EMBL/GenBank/DDBJ whole genome shotgun (WGS) entry which is preliminary data.</text>
</comment>
<evidence type="ECO:0000313" key="3">
    <source>
        <dbReference type="EMBL" id="KAK3579112.1"/>
    </source>
</evidence>
<keyword evidence="4" id="KW-1185">Reference proteome</keyword>
<dbReference type="EMBL" id="JAEAOA010001340">
    <property type="protein sequence ID" value="KAK3579112.1"/>
    <property type="molecule type" value="Genomic_DNA"/>
</dbReference>
<evidence type="ECO:0008006" key="5">
    <source>
        <dbReference type="Google" id="ProtNLM"/>
    </source>
</evidence>
<organism evidence="3 4">
    <name type="scientific">Potamilus streckersoni</name>
    <dbReference type="NCBI Taxonomy" id="2493646"/>
    <lineage>
        <taxon>Eukaryota</taxon>
        <taxon>Metazoa</taxon>
        <taxon>Spiralia</taxon>
        <taxon>Lophotrochozoa</taxon>
        <taxon>Mollusca</taxon>
        <taxon>Bivalvia</taxon>
        <taxon>Autobranchia</taxon>
        <taxon>Heteroconchia</taxon>
        <taxon>Palaeoheterodonta</taxon>
        <taxon>Unionida</taxon>
        <taxon>Unionoidea</taxon>
        <taxon>Unionidae</taxon>
        <taxon>Ambleminae</taxon>
        <taxon>Lampsilini</taxon>
        <taxon>Potamilus</taxon>
    </lineage>
</organism>
<dbReference type="Proteomes" id="UP001195483">
    <property type="component" value="Unassembled WGS sequence"/>
</dbReference>
<reference evidence="3" key="1">
    <citation type="journal article" date="2021" name="Genome Biol. Evol.">
        <title>A High-Quality Reference Genome for a Parasitic Bivalve with Doubly Uniparental Inheritance (Bivalvia: Unionida).</title>
        <authorList>
            <person name="Smith C.H."/>
        </authorList>
    </citation>
    <scope>NUCLEOTIDE SEQUENCE</scope>
    <source>
        <strain evidence="3">CHS0354</strain>
    </source>
</reference>
<accession>A0AAE0RT11</accession>
<gene>
    <name evidence="3" type="ORF">CHS0354_022132</name>
</gene>
<dbReference type="AlphaFoldDB" id="A0AAE0RT11"/>
<dbReference type="Gene3D" id="3.20.20.80">
    <property type="entry name" value="Glycosidases"/>
    <property type="match status" value="1"/>
</dbReference>
<evidence type="ECO:0000256" key="2">
    <source>
        <dbReference type="SAM" id="SignalP"/>
    </source>
</evidence>
<feature type="signal peptide" evidence="2">
    <location>
        <begin position="1"/>
        <end position="17"/>
    </location>
</feature>
<evidence type="ECO:0000313" key="4">
    <source>
        <dbReference type="Proteomes" id="UP001195483"/>
    </source>
</evidence>
<keyword evidence="2" id="KW-0732">Signal</keyword>
<evidence type="ECO:0000256" key="1">
    <source>
        <dbReference type="SAM" id="MobiDB-lite"/>
    </source>
</evidence>
<name>A0AAE0RT11_9BIVA</name>
<feature type="region of interest" description="Disordered" evidence="1">
    <location>
        <begin position="159"/>
        <end position="178"/>
    </location>
</feature>
<protein>
    <recommendedName>
        <fullName evidence="5">Secreted protein</fullName>
    </recommendedName>
</protein>